<dbReference type="Proteomes" id="UP000241818">
    <property type="component" value="Unassembled WGS sequence"/>
</dbReference>
<keyword evidence="2" id="KW-1185">Reference proteome</keyword>
<gene>
    <name evidence="1" type="ORF">M430DRAFT_197680</name>
</gene>
<organism evidence="1 2">
    <name type="scientific">Amorphotheca resinae ATCC 22711</name>
    <dbReference type="NCBI Taxonomy" id="857342"/>
    <lineage>
        <taxon>Eukaryota</taxon>
        <taxon>Fungi</taxon>
        <taxon>Dikarya</taxon>
        <taxon>Ascomycota</taxon>
        <taxon>Pezizomycotina</taxon>
        <taxon>Leotiomycetes</taxon>
        <taxon>Helotiales</taxon>
        <taxon>Amorphothecaceae</taxon>
        <taxon>Amorphotheca</taxon>
    </lineage>
</organism>
<dbReference type="RefSeq" id="XP_024723635.1">
    <property type="nucleotide sequence ID" value="XM_024864143.1"/>
</dbReference>
<proteinExistence type="predicted"/>
<dbReference type="GeneID" id="36572224"/>
<dbReference type="InParanoid" id="A0A2T3B9N2"/>
<evidence type="ECO:0000313" key="1">
    <source>
        <dbReference type="EMBL" id="PSS25036.1"/>
    </source>
</evidence>
<accession>A0A2T3B9N2</accession>
<dbReference type="AlphaFoldDB" id="A0A2T3B9N2"/>
<dbReference type="EMBL" id="KZ679007">
    <property type="protein sequence ID" value="PSS25036.1"/>
    <property type="molecule type" value="Genomic_DNA"/>
</dbReference>
<protein>
    <submittedName>
        <fullName evidence="1">Uncharacterized protein</fullName>
    </submittedName>
</protein>
<sequence>MSRLMRVQRLLLATGAVGRGLDAWGLPQMGYRWLVESRRFRSLSRLRWRRLRDACRIVCASAHIAGLHFSGNHVEG</sequence>
<name>A0A2T3B9N2_AMORE</name>
<reference evidence="1 2" key="1">
    <citation type="journal article" date="2018" name="New Phytol.">
        <title>Comparative genomics and transcriptomics depict ericoid mycorrhizal fungi as versatile saprotrophs and plant mutualists.</title>
        <authorList>
            <person name="Martino E."/>
            <person name="Morin E."/>
            <person name="Grelet G.A."/>
            <person name="Kuo A."/>
            <person name="Kohler A."/>
            <person name="Daghino S."/>
            <person name="Barry K.W."/>
            <person name="Cichocki N."/>
            <person name="Clum A."/>
            <person name="Dockter R.B."/>
            <person name="Hainaut M."/>
            <person name="Kuo R.C."/>
            <person name="LaButti K."/>
            <person name="Lindahl B.D."/>
            <person name="Lindquist E.A."/>
            <person name="Lipzen A."/>
            <person name="Khouja H.R."/>
            <person name="Magnuson J."/>
            <person name="Murat C."/>
            <person name="Ohm R.A."/>
            <person name="Singer S.W."/>
            <person name="Spatafora J.W."/>
            <person name="Wang M."/>
            <person name="Veneault-Fourrey C."/>
            <person name="Henrissat B."/>
            <person name="Grigoriev I.V."/>
            <person name="Martin F.M."/>
            <person name="Perotto S."/>
        </authorList>
    </citation>
    <scope>NUCLEOTIDE SEQUENCE [LARGE SCALE GENOMIC DNA]</scope>
    <source>
        <strain evidence="1 2">ATCC 22711</strain>
    </source>
</reference>
<evidence type="ECO:0000313" key="2">
    <source>
        <dbReference type="Proteomes" id="UP000241818"/>
    </source>
</evidence>